<feature type="non-terminal residue" evidence="2">
    <location>
        <position position="193"/>
    </location>
</feature>
<gene>
    <name evidence="2" type="ORF">PXEA_LOCUS37781</name>
</gene>
<comment type="caution">
    <text evidence="2">The sequence shown here is derived from an EMBL/GenBank/DDBJ whole genome shotgun (WGS) entry which is preliminary data.</text>
</comment>
<protein>
    <submittedName>
        <fullName evidence="2">Uncharacterized protein</fullName>
    </submittedName>
</protein>
<accession>A0A3S5BA23</accession>
<reference evidence="2" key="1">
    <citation type="submission" date="2018-11" db="EMBL/GenBank/DDBJ databases">
        <authorList>
            <consortium name="Pathogen Informatics"/>
        </authorList>
    </citation>
    <scope>NUCLEOTIDE SEQUENCE</scope>
</reference>
<dbReference type="Proteomes" id="UP000784294">
    <property type="component" value="Unassembled WGS sequence"/>
</dbReference>
<feature type="region of interest" description="Disordered" evidence="1">
    <location>
        <begin position="172"/>
        <end position="193"/>
    </location>
</feature>
<evidence type="ECO:0000256" key="1">
    <source>
        <dbReference type="SAM" id="MobiDB-lite"/>
    </source>
</evidence>
<dbReference type="AlphaFoldDB" id="A0A3S5BA23"/>
<name>A0A3S5BA23_9PLAT</name>
<evidence type="ECO:0000313" key="2">
    <source>
        <dbReference type="EMBL" id="VEL44341.1"/>
    </source>
</evidence>
<feature type="region of interest" description="Disordered" evidence="1">
    <location>
        <begin position="130"/>
        <end position="150"/>
    </location>
</feature>
<dbReference type="EMBL" id="CAAALY010295749">
    <property type="protein sequence ID" value="VEL44341.1"/>
    <property type="molecule type" value="Genomic_DNA"/>
</dbReference>
<sequence>MLRNHSSLEISICDDLAMCDAGPVAGPVVRRASSQSNLYFSKLWVNVTFAQKRGESAPPSLNWPPSMQSMRSEKFQDYPIELVCGLTSHPLEPDFDDAEMINEAELILEKLVPISSLQQAISECQKVHAYKEPGPDDDEAGLSEANPISRNPQALTCSKFASSGNKSKAFHLEQGLTPGSGQCQDPRQQGPSC</sequence>
<organism evidence="2 3">
    <name type="scientific">Protopolystoma xenopodis</name>
    <dbReference type="NCBI Taxonomy" id="117903"/>
    <lineage>
        <taxon>Eukaryota</taxon>
        <taxon>Metazoa</taxon>
        <taxon>Spiralia</taxon>
        <taxon>Lophotrochozoa</taxon>
        <taxon>Platyhelminthes</taxon>
        <taxon>Monogenea</taxon>
        <taxon>Polyopisthocotylea</taxon>
        <taxon>Polystomatidea</taxon>
        <taxon>Polystomatidae</taxon>
        <taxon>Protopolystoma</taxon>
    </lineage>
</organism>
<evidence type="ECO:0000313" key="3">
    <source>
        <dbReference type="Proteomes" id="UP000784294"/>
    </source>
</evidence>
<keyword evidence="3" id="KW-1185">Reference proteome</keyword>
<feature type="compositionally biased region" description="Polar residues" evidence="1">
    <location>
        <begin position="177"/>
        <end position="193"/>
    </location>
</feature>
<proteinExistence type="predicted"/>